<keyword evidence="2" id="KW-1185">Reference proteome</keyword>
<dbReference type="Proteomes" id="UP000662973">
    <property type="component" value="Chromosome"/>
</dbReference>
<dbReference type="KEGG" id="hds:HSR122_1804"/>
<gene>
    <name evidence="1" type="ORF">HSR122_1804</name>
</gene>
<evidence type="ECO:0000313" key="2">
    <source>
        <dbReference type="Proteomes" id="UP000662973"/>
    </source>
</evidence>
<dbReference type="Pfam" id="PF24442">
    <property type="entry name" value="DUF7561"/>
    <property type="match status" value="1"/>
</dbReference>
<proteinExistence type="predicted"/>
<dbReference type="AlphaFoldDB" id="A0A897N468"/>
<protein>
    <recommendedName>
        <fullName evidence="3">Small CPxCG-related zinc finger protein</fullName>
    </recommendedName>
</protein>
<dbReference type="EMBL" id="CP064788">
    <property type="protein sequence ID" value="QSG09190.1"/>
    <property type="molecule type" value="Genomic_DNA"/>
</dbReference>
<evidence type="ECO:0008006" key="3">
    <source>
        <dbReference type="Google" id="ProtNLM"/>
    </source>
</evidence>
<organism evidence="1 2">
    <name type="scientific">Halapricum desulfuricans</name>
    <dbReference type="NCBI Taxonomy" id="2841257"/>
    <lineage>
        <taxon>Archaea</taxon>
        <taxon>Methanobacteriati</taxon>
        <taxon>Methanobacteriota</taxon>
        <taxon>Stenosarchaea group</taxon>
        <taxon>Halobacteria</taxon>
        <taxon>Halobacteriales</taxon>
        <taxon>Haloarculaceae</taxon>
        <taxon>Halapricum</taxon>
    </lineage>
</organism>
<name>A0A897N468_9EURY</name>
<reference evidence="1 2" key="1">
    <citation type="submission" date="2020-11" db="EMBL/GenBank/DDBJ databases">
        <title>Carbohydrate-dependent, anaerobic sulfur respiration: A novel catabolism in halophilic archaea.</title>
        <authorList>
            <person name="Sorokin D.Y."/>
            <person name="Messina E."/>
            <person name="Smedile F."/>
            <person name="La Cono V."/>
            <person name="Hallsworth J.E."/>
            <person name="Yakimov M.M."/>
        </authorList>
    </citation>
    <scope>NUCLEOTIDE SEQUENCE [LARGE SCALE GENOMIC DNA]</scope>
    <source>
        <strain evidence="1 2">HSR12-2</strain>
    </source>
</reference>
<evidence type="ECO:0000313" key="1">
    <source>
        <dbReference type="EMBL" id="QSG09190.1"/>
    </source>
</evidence>
<accession>A0A897N468</accession>
<dbReference type="InterPro" id="IPR055983">
    <property type="entry name" value="DUF7561"/>
</dbReference>
<sequence length="76" mass="8196">MAAERQVDSMATRRCDGCNERTRIAGGISDFWSQAGGSSGGVTLELADGSEHFLCFECLDRLPEDRAVTAEDIEAL</sequence>